<proteinExistence type="inferred from homology"/>
<feature type="non-terminal residue" evidence="7">
    <location>
        <position position="1"/>
    </location>
</feature>
<dbReference type="GO" id="GO:0046872">
    <property type="term" value="F:metal ion binding"/>
    <property type="evidence" value="ECO:0007669"/>
    <property type="project" value="UniProtKB-KW"/>
</dbReference>
<dbReference type="PROSITE" id="PS00887">
    <property type="entry name" value="ILVD_EDD_2"/>
    <property type="match status" value="1"/>
</dbReference>
<keyword evidence="3" id="KW-0408">Iron</keyword>
<keyword evidence="5 7" id="KW-0456">Lyase</keyword>
<evidence type="ECO:0000256" key="5">
    <source>
        <dbReference type="ARBA" id="ARBA00023239"/>
    </source>
</evidence>
<dbReference type="SUPFAM" id="SSF52016">
    <property type="entry name" value="LeuD/IlvD-like"/>
    <property type="match status" value="1"/>
</dbReference>
<keyword evidence="2" id="KW-0479">Metal-binding</keyword>
<dbReference type="Pfam" id="PF24877">
    <property type="entry name" value="ILV_EDD_C"/>
    <property type="match status" value="1"/>
</dbReference>
<dbReference type="InterPro" id="IPR042096">
    <property type="entry name" value="Dihydro-acid_dehy_C"/>
</dbReference>
<comment type="similarity">
    <text evidence="1">Belongs to the IlvD/Edd family.</text>
</comment>
<dbReference type="GO" id="GO:0005829">
    <property type="term" value="C:cytosol"/>
    <property type="evidence" value="ECO:0007669"/>
    <property type="project" value="TreeGrafter"/>
</dbReference>
<evidence type="ECO:0000256" key="1">
    <source>
        <dbReference type="ARBA" id="ARBA00006486"/>
    </source>
</evidence>
<dbReference type="InterPro" id="IPR020558">
    <property type="entry name" value="DiOHA_6PGluconate_deHydtase_CS"/>
</dbReference>
<dbReference type="EMBL" id="UOED01000058">
    <property type="protein sequence ID" value="VAV90506.1"/>
    <property type="molecule type" value="Genomic_DNA"/>
</dbReference>
<name>A0A3B0RPH0_9ZZZZ</name>
<evidence type="ECO:0000256" key="3">
    <source>
        <dbReference type="ARBA" id="ARBA00023004"/>
    </source>
</evidence>
<dbReference type="AlphaFoldDB" id="A0A3B0RPH0"/>
<reference evidence="7" key="1">
    <citation type="submission" date="2018-06" db="EMBL/GenBank/DDBJ databases">
        <authorList>
            <person name="Zhirakovskaya E."/>
        </authorList>
    </citation>
    <scope>NUCLEOTIDE SEQUENCE</scope>
</reference>
<evidence type="ECO:0000256" key="4">
    <source>
        <dbReference type="ARBA" id="ARBA00023014"/>
    </source>
</evidence>
<keyword evidence="4" id="KW-0411">Iron-sulfur</keyword>
<dbReference type="GO" id="GO:0051536">
    <property type="term" value="F:iron-sulfur cluster binding"/>
    <property type="evidence" value="ECO:0007669"/>
    <property type="project" value="UniProtKB-KW"/>
</dbReference>
<evidence type="ECO:0000259" key="6">
    <source>
        <dbReference type="Pfam" id="PF24877"/>
    </source>
</evidence>
<feature type="domain" description="Dihydroxy-acid/6-phosphogluconate dehydratase C-terminal" evidence="6">
    <location>
        <begin position="26"/>
        <end position="218"/>
    </location>
</feature>
<evidence type="ECO:0000256" key="2">
    <source>
        <dbReference type="ARBA" id="ARBA00022723"/>
    </source>
</evidence>
<protein>
    <submittedName>
        <fullName evidence="7">Phosphogluconate dehydratase</fullName>
        <ecNumber evidence="7">4.2.1.12</ecNumber>
    </submittedName>
</protein>
<dbReference type="PANTHER" id="PTHR43661">
    <property type="entry name" value="D-XYLONATE DEHYDRATASE"/>
    <property type="match status" value="1"/>
</dbReference>
<dbReference type="PANTHER" id="PTHR43661:SF1">
    <property type="entry name" value="PHOSPHOGLUCONATE DEHYDRATASE"/>
    <property type="match status" value="1"/>
</dbReference>
<sequence length="227" mass="23855">YVKEAFLQDGQVIWKDGAVASHDQNILRSVSAPFSTDGGMKLLSGNLGRAVIKTSAVKEKHRKVMAPAVVFASQDDMLAAYGRGELDKDFVAVVRFQGPKANGMPELHKLTPSLGVLQDRGFQVALITDGRMSGASGKVPSAIHLTPEALEGGPIGLIRDGDVIELDAMSGTLTLHVAADELKKRIPATADLAANDIGMGRELFGAFRAVVGSAETGASIFSWEGAA</sequence>
<evidence type="ECO:0000313" key="7">
    <source>
        <dbReference type="EMBL" id="VAV90506.1"/>
    </source>
</evidence>
<dbReference type="FunFam" id="3.50.30.80:FF:000001">
    <property type="entry name" value="Dihydroxy-acid dehydratase"/>
    <property type="match status" value="1"/>
</dbReference>
<gene>
    <name evidence="7" type="ORF">MNBD_ALPHA02-1283</name>
</gene>
<organism evidence="7">
    <name type="scientific">hydrothermal vent metagenome</name>
    <dbReference type="NCBI Taxonomy" id="652676"/>
    <lineage>
        <taxon>unclassified sequences</taxon>
        <taxon>metagenomes</taxon>
        <taxon>ecological metagenomes</taxon>
    </lineage>
</organism>
<accession>A0A3B0RPH0</accession>
<dbReference type="GO" id="GO:0004456">
    <property type="term" value="F:phosphogluconate dehydratase activity"/>
    <property type="evidence" value="ECO:0007669"/>
    <property type="project" value="UniProtKB-EC"/>
</dbReference>
<dbReference type="Gene3D" id="3.50.30.80">
    <property type="entry name" value="IlvD/EDD C-terminal domain-like"/>
    <property type="match status" value="1"/>
</dbReference>
<dbReference type="EC" id="4.2.1.12" evidence="7"/>
<dbReference type="InterPro" id="IPR056740">
    <property type="entry name" value="ILV_EDD_C"/>
</dbReference>